<keyword evidence="2" id="KW-0472">Membrane</keyword>
<keyword evidence="4" id="KW-1185">Reference proteome</keyword>
<protein>
    <submittedName>
        <fullName evidence="3">Type VII secretion protein EssB</fullName>
    </submittedName>
</protein>
<dbReference type="Pfam" id="PF10140">
    <property type="entry name" value="YukC"/>
    <property type="match status" value="1"/>
</dbReference>
<feature type="transmembrane region" description="Helical" evidence="2">
    <location>
        <begin position="71"/>
        <end position="93"/>
    </location>
</feature>
<dbReference type="RefSeq" id="WP_207645466.1">
    <property type="nucleotide sequence ID" value="NZ_FOGW01000056.1"/>
</dbReference>
<dbReference type="Proteomes" id="UP000182471">
    <property type="component" value="Unassembled WGS sequence"/>
</dbReference>
<proteinExistence type="predicted"/>
<keyword evidence="2" id="KW-0812">Transmembrane</keyword>
<name>A0A1H9V2E5_9FIRM</name>
<dbReference type="InterPro" id="IPR042565">
    <property type="entry name" value="T7SS_EssB_C"/>
</dbReference>
<accession>A0A1H9V2E5</accession>
<feature type="compositionally biased region" description="Basic and acidic residues" evidence="1">
    <location>
        <begin position="209"/>
        <end position="266"/>
    </location>
</feature>
<dbReference type="EMBL" id="FOGW01000056">
    <property type="protein sequence ID" value="SES15483.1"/>
    <property type="molecule type" value="Genomic_DNA"/>
</dbReference>
<feature type="compositionally biased region" description="Low complexity" evidence="1">
    <location>
        <begin position="267"/>
        <end position="285"/>
    </location>
</feature>
<evidence type="ECO:0000313" key="3">
    <source>
        <dbReference type="EMBL" id="SES15483.1"/>
    </source>
</evidence>
<dbReference type="AlphaFoldDB" id="A0A1H9V2E5"/>
<evidence type="ECO:0000256" key="1">
    <source>
        <dbReference type="SAM" id="MobiDB-lite"/>
    </source>
</evidence>
<keyword evidence="2" id="KW-1133">Transmembrane helix</keyword>
<reference evidence="4" key="1">
    <citation type="submission" date="2016-10" db="EMBL/GenBank/DDBJ databases">
        <authorList>
            <person name="Varghese N."/>
            <person name="Submissions S."/>
        </authorList>
    </citation>
    <scope>NUCLEOTIDE SEQUENCE [LARGE SCALE GENOMIC DNA]</scope>
    <source>
        <strain evidence="4">S1b</strain>
    </source>
</reference>
<feature type="region of interest" description="Disordered" evidence="1">
    <location>
        <begin position="209"/>
        <end position="285"/>
    </location>
</feature>
<evidence type="ECO:0000256" key="2">
    <source>
        <dbReference type="SAM" id="Phobius"/>
    </source>
</evidence>
<dbReference type="Gene3D" id="1.25.40.680">
    <property type="entry name" value="Type VII secretion system EssB, C-terminal-like domain"/>
    <property type="match status" value="1"/>
</dbReference>
<dbReference type="InterPro" id="IPR018778">
    <property type="entry name" value="T7SS_EssB"/>
</dbReference>
<organism evidence="3 4">
    <name type="scientific">Lachnobacterium bovis</name>
    <dbReference type="NCBI Taxonomy" id="140626"/>
    <lineage>
        <taxon>Bacteria</taxon>
        <taxon>Bacillati</taxon>
        <taxon>Bacillota</taxon>
        <taxon>Clostridia</taxon>
        <taxon>Lachnospirales</taxon>
        <taxon>Lachnospiraceae</taxon>
        <taxon>Lachnobacterium</taxon>
    </lineage>
</organism>
<sequence>KCYIGGMLGGNYTVEQLQQSGISILKDEKSFEKIYNCKTKEEIETELKQRYLRAVEREKQTKILVPRNVNIIKTVVSIASSLLLFVFIALFVWTNFFKLNDANTVVTAMEAYVEKDYVGCIKSLKKVSVSDMDKNTKYILATSYAKTENLKKKEIQSIVDRLDTNSDERELEYWIYLGRLKTNKAEDLAKAMSDDQLLIYSYMKERSVLEQDTSKSGDKKQARLKELDENIKELGDKYSEDDKDSKETSKDKQSQDNQEQDKKDQANQDQANQDQDQQQSAPVAQ</sequence>
<feature type="non-terminal residue" evidence="3">
    <location>
        <position position="1"/>
    </location>
</feature>
<gene>
    <name evidence="3" type="ORF">SAMN02910429_02354</name>
</gene>
<evidence type="ECO:0000313" key="4">
    <source>
        <dbReference type="Proteomes" id="UP000182471"/>
    </source>
</evidence>